<feature type="transmembrane region" description="Helical" evidence="2">
    <location>
        <begin position="62"/>
        <end position="81"/>
    </location>
</feature>
<feature type="compositionally biased region" description="Acidic residues" evidence="1">
    <location>
        <begin position="274"/>
        <end position="302"/>
    </location>
</feature>
<dbReference type="Proteomes" id="UP000234331">
    <property type="component" value="Unassembled WGS sequence"/>
</dbReference>
<feature type="compositionally biased region" description="Acidic residues" evidence="1">
    <location>
        <begin position="334"/>
        <end position="343"/>
    </location>
</feature>
<evidence type="ECO:0000256" key="1">
    <source>
        <dbReference type="SAM" id="MobiDB-lite"/>
    </source>
</evidence>
<evidence type="ECO:0000313" key="4">
    <source>
        <dbReference type="Proteomes" id="UP000234331"/>
    </source>
</evidence>
<evidence type="ECO:0000313" key="3">
    <source>
        <dbReference type="EMBL" id="SNQ45450.1"/>
    </source>
</evidence>
<keyword evidence="2" id="KW-1133">Transmembrane helix</keyword>
<keyword evidence="4" id="KW-1185">Reference proteome</keyword>
<feature type="region of interest" description="Disordered" evidence="1">
    <location>
        <begin position="218"/>
        <end position="244"/>
    </location>
</feature>
<keyword evidence="2" id="KW-0472">Membrane</keyword>
<feature type="transmembrane region" description="Helical" evidence="2">
    <location>
        <begin position="87"/>
        <end position="103"/>
    </location>
</feature>
<accession>A0A2I2KIF6</accession>
<keyword evidence="2" id="KW-0812">Transmembrane</keyword>
<dbReference type="InterPro" id="IPR035168">
    <property type="entry name" value="DUF5317"/>
</dbReference>
<dbReference type="EMBL" id="FZMO01000002">
    <property type="protein sequence ID" value="SNQ45450.1"/>
    <property type="molecule type" value="Genomic_DNA"/>
</dbReference>
<feature type="transmembrane region" description="Helical" evidence="2">
    <location>
        <begin position="31"/>
        <end position="50"/>
    </location>
</feature>
<evidence type="ECO:0000256" key="2">
    <source>
        <dbReference type="SAM" id="Phobius"/>
    </source>
</evidence>
<protein>
    <submittedName>
        <fullName evidence="3">Uncharacterized protein</fullName>
    </submittedName>
</protein>
<reference evidence="3 4" key="1">
    <citation type="submission" date="2017-06" db="EMBL/GenBank/DDBJ databases">
        <authorList>
            <person name="Kim H.J."/>
            <person name="Triplett B.A."/>
        </authorList>
    </citation>
    <scope>NUCLEOTIDE SEQUENCE [LARGE SCALE GENOMIC DNA]</scope>
    <source>
        <strain evidence="3">FRACA_ARgP5</strain>
    </source>
</reference>
<proteinExistence type="predicted"/>
<feature type="compositionally biased region" description="Basic and acidic residues" evidence="1">
    <location>
        <begin position="303"/>
        <end position="314"/>
    </location>
</feature>
<gene>
    <name evidence="3" type="ORF">FRACA_100018</name>
</gene>
<sequence>MPHAHEGPGTTTRGRLDRPVLGIAEVSPQTTHVLVLVVLTLVCGLVVGLARGGTLGAFARVHVYRPWLFAVLVLVLAVGGLVPALHSPAWIAAAVLAALFAGMNNRLPGLGLLVTGIIANAAVITANGGEMPVSLWGAHRARVPVDDILASAFHTPAGGGTSLRLLSDLIPFPFPGVPAVLSVGDVAIAAALGVFGAVTPVRAFRTLQARRNAALAGALPPMYGGTGRTRPEPTPAGRDEPAHHDETAAYSGTTEHDETAAYERPAARQAAHDDSDEPDDWDEPDQTGGWDEPDAWPDEPEQDAPRAGDHDSRNGTDAAGGSRISERGRVVSAWDDDPVEDDSGTMTGRPQR</sequence>
<name>A0A2I2KIF6_9ACTN</name>
<dbReference type="Pfam" id="PF17248">
    <property type="entry name" value="DUF5317"/>
    <property type="match status" value="1"/>
</dbReference>
<feature type="transmembrane region" description="Helical" evidence="2">
    <location>
        <begin position="179"/>
        <end position="201"/>
    </location>
</feature>
<dbReference type="AlphaFoldDB" id="A0A2I2KIF6"/>
<feature type="region of interest" description="Disordered" evidence="1">
    <location>
        <begin position="264"/>
        <end position="352"/>
    </location>
</feature>
<feature type="transmembrane region" description="Helical" evidence="2">
    <location>
        <begin position="110"/>
        <end position="129"/>
    </location>
</feature>
<organism evidence="3 4">
    <name type="scientific">Frankia canadensis</name>
    <dbReference type="NCBI Taxonomy" id="1836972"/>
    <lineage>
        <taxon>Bacteria</taxon>
        <taxon>Bacillati</taxon>
        <taxon>Actinomycetota</taxon>
        <taxon>Actinomycetes</taxon>
        <taxon>Frankiales</taxon>
        <taxon>Frankiaceae</taxon>
        <taxon>Frankia</taxon>
    </lineage>
</organism>